<evidence type="ECO:0000259" key="7">
    <source>
        <dbReference type="PROSITE" id="PS50103"/>
    </source>
</evidence>
<evidence type="ECO:0000313" key="11">
    <source>
        <dbReference type="Proteomes" id="UP000639772"/>
    </source>
</evidence>
<evidence type="ECO:0000313" key="10">
    <source>
        <dbReference type="Proteomes" id="UP000636800"/>
    </source>
</evidence>
<feature type="domain" description="C3H1-type" evidence="7">
    <location>
        <begin position="308"/>
        <end position="336"/>
    </location>
</feature>
<protein>
    <recommendedName>
        <fullName evidence="7">C3H1-type domain-containing protein</fullName>
    </recommendedName>
</protein>
<gene>
    <name evidence="9" type="ORF">HPP92_011488</name>
    <name evidence="8" type="ORF">HPP92_011783</name>
</gene>
<dbReference type="Gene3D" id="2.30.30.1190">
    <property type="match status" value="1"/>
</dbReference>
<evidence type="ECO:0000256" key="3">
    <source>
        <dbReference type="ARBA" id="ARBA00022833"/>
    </source>
</evidence>
<reference evidence="10 11" key="1">
    <citation type="journal article" date="2020" name="Nat. Food">
        <title>A phased Vanilla planifolia genome enables genetic improvement of flavour and production.</title>
        <authorList>
            <person name="Hasing T."/>
            <person name="Tang H."/>
            <person name="Brym M."/>
            <person name="Khazi F."/>
            <person name="Huang T."/>
            <person name="Chambers A.H."/>
        </authorList>
    </citation>
    <scope>NUCLEOTIDE SEQUENCE [LARGE SCALE GENOMIC DNA]</scope>
    <source>
        <tissue evidence="8">Leaf</tissue>
    </source>
</reference>
<name>A0A835V245_VANPL</name>
<dbReference type="InterPro" id="IPR036855">
    <property type="entry name" value="Znf_CCCH_sf"/>
</dbReference>
<dbReference type="EMBL" id="JADCNM010000005">
    <property type="protein sequence ID" value="KAG0483404.1"/>
    <property type="molecule type" value="Genomic_DNA"/>
</dbReference>
<feature type="domain" description="C3H1-type" evidence="7">
    <location>
        <begin position="354"/>
        <end position="382"/>
    </location>
</feature>
<accession>A0A835V245</accession>
<organism evidence="8 10">
    <name type="scientific">Vanilla planifolia</name>
    <name type="common">Vanilla</name>
    <dbReference type="NCBI Taxonomy" id="51239"/>
    <lineage>
        <taxon>Eukaryota</taxon>
        <taxon>Viridiplantae</taxon>
        <taxon>Streptophyta</taxon>
        <taxon>Embryophyta</taxon>
        <taxon>Tracheophyta</taxon>
        <taxon>Spermatophyta</taxon>
        <taxon>Magnoliopsida</taxon>
        <taxon>Liliopsida</taxon>
        <taxon>Asparagales</taxon>
        <taxon>Orchidaceae</taxon>
        <taxon>Vanilloideae</taxon>
        <taxon>Vanilleae</taxon>
        <taxon>Vanilla</taxon>
    </lineage>
</organism>
<dbReference type="GO" id="GO:0008270">
    <property type="term" value="F:zinc ion binding"/>
    <property type="evidence" value="ECO:0007669"/>
    <property type="project" value="UniProtKB-KW"/>
</dbReference>
<dbReference type="InterPro" id="IPR000571">
    <property type="entry name" value="Znf_CCCH"/>
</dbReference>
<dbReference type="OrthoDB" id="411372at2759"/>
<feature type="compositionally biased region" description="Low complexity" evidence="6">
    <location>
        <begin position="430"/>
        <end position="444"/>
    </location>
</feature>
<keyword evidence="10" id="KW-1185">Reference proteome</keyword>
<evidence type="ECO:0000256" key="1">
    <source>
        <dbReference type="ARBA" id="ARBA00022723"/>
    </source>
</evidence>
<evidence type="ECO:0000313" key="9">
    <source>
        <dbReference type="EMBL" id="KAG0483404.1"/>
    </source>
</evidence>
<dbReference type="PROSITE" id="PS50103">
    <property type="entry name" value="ZF_C3H1"/>
    <property type="match status" value="5"/>
</dbReference>
<dbReference type="SUPFAM" id="SSF90229">
    <property type="entry name" value="CCCH zinc finger"/>
    <property type="match status" value="5"/>
</dbReference>
<feature type="zinc finger region" description="C3H1-type" evidence="5">
    <location>
        <begin position="146"/>
        <end position="174"/>
    </location>
</feature>
<feature type="zinc finger region" description="C3H1-type" evidence="5">
    <location>
        <begin position="57"/>
        <end position="85"/>
    </location>
</feature>
<dbReference type="InterPro" id="IPR050974">
    <property type="entry name" value="Plant_ZF_CCCH"/>
</dbReference>
<feature type="compositionally biased region" description="Polar residues" evidence="6">
    <location>
        <begin position="251"/>
        <end position="264"/>
    </location>
</feature>
<sequence>MEFERGGGILLHAPMVAAVGASESPPSSSLVPILDEESMWQMSFKAAEIDPGPYPERPGEADCAYYLRTGVCRFGITCKFNHPSNRKLAVARMKGGHPERVGQPECQYYLKTGTCKFGPTCKFHHPKDKAGITGRVELNTLGYPLRLNEKECAYYLRTGQCKFGNTCKFHHPQPSNAMLSLRGSSVYQSLHSATTPGQQSFTGGLTSWSLPKASFIASPRWQGPSSYAQLVLPQGLVQVSNWNAFPGRLGTASSPERLQQNSRNPHFYGPSRQSETNTVSSISMSSVGFGSVPIGPCAFQRDNIFPERPGEPECQFYMKTGDCKFGAACKFHHPTERTIAAANCMLSPLGLPLRPGEPPCVFYSRYGICKFGPNCKFDHPMAAPMGIFAYSLSTSSPDLPVVHRLMGSSSGPTALSFSVEGSPDVGPGKSSGLSSSDSQQMNSSDENDESE</sequence>
<dbReference type="PANTHER" id="PTHR12506:SF18">
    <property type="entry name" value="ZINC FINGER CCCH DOMAIN-CONTAINING PROTEIN 33-RELATED"/>
    <property type="match status" value="1"/>
</dbReference>
<dbReference type="PANTHER" id="PTHR12506">
    <property type="entry name" value="PROTEIN PHOSPHATASE RELATED"/>
    <property type="match status" value="1"/>
</dbReference>
<feature type="region of interest" description="Disordered" evidence="6">
    <location>
        <begin position="410"/>
        <end position="451"/>
    </location>
</feature>
<dbReference type="Gene3D" id="4.10.1000.10">
    <property type="entry name" value="Zinc finger, CCCH-type"/>
    <property type="match status" value="2"/>
</dbReference>
<dbReference type="GO" id="GO:0003729">
    <property type="term" value="F:mRNA binding"/>
    <property type="evidence" value="ECO:0007669"/>
    <property type="project" value="TreeGrafter"/>
</dbReference>
<dbReference type="EMBL" id="JADCNL010000005">
    <property type="protein sequence ID" value="KAG0480925.1"/>
    <property type="molecule type" value="Genomic_DNA"/>
</dbReference>
<dbReference type="GO" id="GO:0003677">
    <property type="term" value="F:DNA binding"/>
    <property type="evidence" value="ECO:0007669"/>
    <property type="project" value="UniProtKB-KW"/>
</dbReference>
<dbReference type="SMART" id="SM00356">
    <property type="entry name" value="ZnF_C3H1"/>
    <property type="match status" value="5"/>
</dbReference>
<feature type="domain" description="C3H1-type" evidence="7">
    <location>
        <begin position="57"/>
        <end position="85"/>
    </location>
</feature>
<dbReference type="AlphaFoldDB" id="A0A835V245"/>
<feature type="domain" description="C3H1-type" evidence="7">
    <location>
        <begin position="100"/>
        <end position="128"/>
    </location>
</feature>
<keyword evidence="2 5" id="KW-0863">Zinc-finger</keyword>
<feature type="zinc finger region" description="C3H1-type" evidence="5">
    <location>
        <begin position="308"/>
        <end position="336"/>
    </location>
</feature>
<dbReference type="Proteomes" id="UP000636800">
    <property type="component" value="Chromosome 5"/>
</dbReference>
<keyword evidence="3 5" id="KW-0862">Zinc</keyword>
<keyword evidence="4" id="KW-0238">DNA-binding</keyword>
<comment type="caution">
    <text evidence="8">The sequence shown here is derived from an EMBL/GenBank/DDBJ whole genome shotgun (WGS) entry which is preliminary data.</text>
</comment>
<dbReference type="Pfam" id="PF00642">
    <property type="entry name" value="zf-CCCH"/>
    <property type="match status" value="5"/>
</dbReference>
<feature type="domain" description="C3H1-type" evidence="7">
    <location>
        <begin position="146"/>
        <end position="174"/>
    </location>
</feature>
<proteinExistence type="predicted"/>
<evidence type="ECO:0000256" key="4">
    <source>
        <dbReference type="ARBA" id="ARBA00023125"/>
    </source>
</evidence>
<keyword evidence="1 5" id="KW-0479">Metal-binding</keyword>
<evidence type="ECO:0000256" key="6">
    <source>
        <dbReference type="SAM" id="MobiDB-lite"/>
    </source>
</evidence>
<feature type="zinc finger region" description="C3H1-type" evidence="5">
    <location>
        <begin position="354"/>
        <end position="382"/>
    </location>
</feature>
<evidence type="ECO:0000313" key="8">
    <source>
        <dbReference type="EMBL" id="KAG0480925.1"/>
    </source>
</evidence>
<feature type="region of interest" description="Disordered" evidence="6">
    <location>
        <begin position="250"/>
        <end position="275"/>
    </location>
</feature>
<evidence type="ECO:0000256" key="5">
    <source>
        <dbReference type="PROSITE-ProRule" id="PRU00723"/>
    </source>
</evidence>
<feature type="zinc finger region" description="C3H1-type" evidence="5">
    <location>
        <begin position="100"/>
        <end position="128"/>
    </location>
</feature>
<dbReference type="Proteomes" id="UP000639772">
    <property type="component" value="Unassembled WGS sequence"/>
</dbReference>
<evidence type="ECO:0000256" key="2">
    <source>
        <dbReference type="ARBA" id="ARBA00022771"/>
    </source>
</evidence>